<dbReference type="PROSITE" id="PS50042">
    <property type="entry name" value="CNMP_BINDING_3"/>
    <property type="match status" value="1"/>
</dbReference>
<dbReference type="Gene3D" id="3.40.50.2300">
    <property type="match status" value="1"/>
</dbReference>
<dbReference type="InterPro" id="IPR018490">
    <property type="entry name" value="cNMP-bd_dom_sf"/>
</dbReference>
<reference evidence="11" key="1">
    <citation type="submission" date="2016-02" db="EMBL/GenBank/DDBJ databases">
        <authorList>
            <person name="Shin S.-K."/>
            <person name="Yi H."/>
            <person name="Kim E."/>
        </authorList>
    </citation>
    <scope>NUCLEOTIDE SEQUENCE [LARGE SCALE GENOMIC DNA]</scope>
    <source>
        <strain evidence="11">LPB0003</strain>
    </source>
</reference>
<dbReference type="Pfam" id="PF13545">
    <property type="entry name" value="HTH_Crp_2"/>
    <property type="match status" value="1"/>
</dbReference>
<gene>
    <name evidence="10" type="ORF">LPB3_07670</name>
</gene>
<dbReference type="Pfam" id="PF00072">
    <property type="entry name" value="Response_reg"/>
    <property type="match status" value="1"/>
</dbReference>
<dbReference type="GO" id="GO:0000156">
    <property type="term" value="F:phosphorelay response regulator activity"/>
    <property type="evidence" value="ECO:0007669"/>
    <property type="project" value="TreeGrafter"/>
</dbReference>
<dbReference type="CDD" id="cd17574">
    <property type="entry name" value="REC_OmpR"/>
    <property type="match status" value="1"/>
</dbReference>
<dbReference type="SMART" id="SM00448">
    <property type="entry name" value="REC"/>
    <property type="match status" value="1"/>
</dbReference>
<evidence type="ECO:0000256" key="5">
    <source>
        <dbReference type="ARBA" id="ARBA00023163"/>
    </source>
</evidence>
<dbReference type="SUPFAM" id="SSF46785">
    <property type="entry name" value="Winged helix' DNA-binding domain"/>
    <property type="match status" value="1"/>
</dbReference>
<dbReference type="GO" id="GO:0005829">
    <property type="term" value="C:cytosol"/>
    <property type="evidence" value="ECO:0007669"/>
    <property type="project" value="TreeGrafter"/>
</dbReference>
<feature type="modified residue" description="4-aspartylphosphate" evidence="6">
    <location>
        <position position="52"/>
    </location>
</feature>
<feature type="domain" description="HTH crp-type" evidence="9">
    <location>
        <begin position="275"/>
        <end position="344"/>
    </location>
</feature>
<dbReference type="InterPro" id="IPR036388">
    <property type="entry name" value="WH-like_DNA-bd_sf"/>
</dbReference>
<evidence type="ECO:0000313" key="11">
    <source>
        <dbReference type="Proteomes" id="UP000092584"/>
    </source>
</evidence>
<dbReference type="AlphaFoldDB" id="A0A1B8TXE0"/>
<dbReference type="GO" id="GO:0000976">
    <property type="term" value="F:transcription cis-regulatory region binding"/>
    <property type="evidence" value="ECO:0007669"/>
    <property type="project" value="TreeGrafter"/>
</dbReference>
<name>A0A1B8TXE0_9FLAO</name>
<keyword evidence="3" id="KW-0805">Transcription regulation</keyword>
<dbReference type="InterPro" id="IPR039420">
    <property type="entry name" value="WalR-like"/>
</dbReference>
<evidence type="ECO:0000256" key="2">
    <source>
        <dbReference type="ARBA" id="ARBA00023012"/>
    </source>
</evidence>
<dbReference type="SUPFAM" id="SSF51206">
    <property type="entry name" value="cAMP-binding domain-like"/>
    <property type="match status" value="1"/>
</dbReference>
<dbReference type="GO" id="GO:0006355">
    <property type="term" value="P:regulation of DNA-templated transcription"/>
    <property type="evidence" value="ECO:0007669"/>
    <property type="project" value="InterPro"/>
</dbReference>
<dbReference type="Proteomes" id="UP000092584">
    <property type="component" value="Unassembled WGS sequence"/>
</dbReference>
<dbReference type="SUPFAM" id="SSF52172">
    <property type="entry name" value="CheY-like"/>
    <property type="match status" value="1"/>
</dbReference>
<feature type="domain" description="Response regulatory" evidence="8">
    <location>
        <begin position="3"/>
        <end position="119"/>
    </location>
</feature>
<keyword evidence="5" id="KW-0804">Transcription</keyword>
<keyword evidence="11" id="KW-1185">Reference proteome</keyword>
<dbReference type="InterPro" id="IPR014710">
    <property type="entry name" value="RmlC-like_jellyroll"/>
</dbReference>
<proteinExistence type="predicted"/>
<dbReference type="Gene3D" id="1.10.10.10">
    <property type="entry name" value="Winged helix-like DNA-binding domain superfamily/Winged helix DNA-binding domain"/>
    <property type="match status" value="1"/>
</dbReference>
<dbReference type="SMART" id="SM00100">
    <property type="entry name" value="cNMP"/>
    <property type="match status" value="1"/>
</dbReference>
<dbReference type="InterPro" id="IPR001789">
    <property type="entry name" value="Sig_transdc_resp-reg_receiver"/>
</dbReference>
<evidence type="ECO:0000256" key="6">
    <source>
        <dbReference type="PROSITE-ProRule" id="PRU00169"/>
    </source>
</evidence>
<protein>
    <submittedName>
        <fullName evidence="10">Transcriptional regulator</fullName>
    </submittedName>
</protein>
<keyword evidence="2" id="KW-0902">Two-component regulatory system</keyword>
<dbReference type="Gene3D" id="2.60.120.10">
    <property type="entry name" value="Jelly Rolls"/>
    <property type="match status" value="1"/>
</dbReference>
<dbReference type="PANTHER" id="PTHR48111:SF4">
    <property type="entry name" value="DNA-BINDING DUAL TRANSCRIPTIONAL REGULATOR OMPR"/>
    <property type="match status" value="1"/>
</dbReference>
<dbReference type="RefSeq" id="WP_065319010.1">
    <property type="nucleotide sequence ID" value="NZ_CP017477.1"/>
</dbReference>
<evidence type="ECO:0000259" key="9">
    <source>
        <dbReference type="PROSITE" id="PS51063"/>
    </source>
</evidence>
<dbReference type="PANTHER" id="PTHR48111">
    <property type="entry name" value="REGULATOR OF RPOS"/>
    <property type="match status" value="1"/>
</dbReference>
<dbReference type="InterPro" id="IPR011006">
    <property type="entry name" value="CheY-like_superfamily"/>
</dbReference>
<evidence type="ECO:0000313" key="10">
    <source>
        <dbReference type="EMBL" id="OBY64260.1"/>
    </source>
</evidence>
<dbReference type="InterPro" id="IPR036390">
    <property type="entry name" value="WH_DNA-bd_sf"/>
</dbReference>
<accession>A0A1B8TXE0</accession>
<organism evidence="10 11">
    <name type="scientific">Polaribacter vadi</name>
    <dbReference type="NCBI Taxonomy" id="1774273"/>
    <lineage>
        <taxon>Bacteria</taxon>
        <taxon>Pseudomonadati</taxon>
        <taxon>Bacteroidota</taxon>
        <taxon>Flavobacteriia</taxon>
        <taxon>Flavobacteriales</taxon>
        <taxon>Flavobacteriaceae</taxon>
    </lineage>
</organism>
<evidence type="ECO:0000256" key="3">
    <source>
        <dbReference type="ARBA" id="ARBA00023015"/>
    </source>
</evidence>
<evidence type="ECO:0000256" key="4">
    <source>
        <dbReference type="ARBA" id="ARBA00023125"/>
    </source>
</evidence>
<dbReference type="EMBL" id="LSFM01000022">
    <property type="protein sequence ID" value="OBY64260.1"/>
    <property type="molecule type" value="Genomic_DNA"/>
</dbReference>
<dbReference type="PRINTS" id="PR00034">
    <property type="entry name" value="HTHCRP"/>
</dbReference>
<dbReference type="GO" id="GO:0032993">
    <property type="term" value="C:protein-DNA complex"/>
    <property type="evidence" value="ECO:0007669"/>
    <property type="project" value="TreeGrafter"/>
</dbReference>
<dbReference type="OrthoDB" id="9127033at2"/>
<keyword evidence="4" id="KW-0238">DNA-binding</keyword>
<dbReference type="PROSITE" id="PS51063">
    <property type="entry name" value="HTH_CRP_2"/>
    <property type="match status" value="1"/>
</dbReference>
<dbReference type="CDD" id="cd00038">
    <property type="entry name" value="CAP_ED"/>
    <property type="match status" value="1"/>
</dbReference>
<dbReference type="InterPro" id="IPR000595">
    <property type="entry name" value="cNMP-bd_dom"/>
</dbReference>
<evidence type="ECO:0000259" key="7">
    <source>
        <dbReference type="PROSITE" id="PS50042"/>
    </source>
</evidence>
<sequence length="350" mass="39530">MKKVLLIEDDAIIRENTAELLELSNFNVITAPNGKIGVELAKRDTPDIVVCDIMMPELDGYGVIEALSKNNDTKYIPFIFLSAKTERTDVRKGMDLGADDYITKPFTEEELISAIESRLAKAAILRDERNNQNESVPENEDEIKTLNDLKNFFDDNGEVFNFKKDEIIYNEGYNSNLIYLVIKGVVKSYKLDEKGKELVTALYKEDDLFGYTSFTQNIPYQETTKAIKNLELVGISKSNLTNVLANNHTVTLELLELLNDNLTGVKDQLLQMAYSSVNKKTAITILKFAEKLNTKPEEPIKISRNDLASVAGIATETLIRTMSNFKKQGLIAIEGRNIRILDIQKLQNIY</sequence>
<feature type="domain" description="Cyclic nucleotide-binding" evidence="7">
    <location>
        <begin position="162"/>
        <end position="261"/>
    </location>
</feature>
<dbReference type="KEGG" id="pob:LPB03_04825"/>
<dbReference type="Pfam" id="PF00027">
    <property type="entry name" value="cNMP_binding"/>
    <property type="match status" value="1"/>
</dbReference>
<dbReference type="InterPro" id="IPR012318">
    <property type="entry name" value="HTH_CRP"/>
</dbReference>
<evidence type="ECO:0000259" key="8">
    <source>
        <dbReference type="PROSITE" id="PS50110"/>
    </source>
</evidence>
<dbReference type="STRING" id="1774273.LPB03_04825"/>
<dbReference type="PROSITE" id="PS50110">
    <property type="entry name" value="RESPONSE_REGULATORY"/>
    <property type="match status" value="1"/>
</dbReference>
<comment type="caution">
    <text evidence="10">The sequence shown here is derived from an EMBL/GenBank/DDBJ whole genome shotgun (WGS) entry which is preliminary data.</text>
</comment>
<keyword evidence="1 6" id="KW-0597">Phosphoprotein</keyword>
<dbReference type="SMART" id="SM00419">
    <property type="entry name" value="HTH_CRP"/>
    <property type="match status" value="1"/>
</dbReference>
<evidence type="ECO:0000256" key="1">
    <source>
        <dbReference type="ARBA" id="ARBA00022553"/>
    </source>
</evidence>